<evidence type="ECO:0000313" key="2">
    <source>
        <dbReference type="Proteomes" id="UP000016636"/>
    </source>
</evidence>
<protein>
    <submittedName>
        <fullName evidence="1">Uncharacterized protein</fullName>
    </submittedName>
</protein>
<dbReference type="Proteomes" id="UP000016636">
    <property type="component" value="Unassembled WGS sequence"/>
</dbReference>
<dbReference type="AlphaFoldDB" id="U2EFG0"/>
<reference evidence="1 2" key="1">
    <citation type="journal article" date="2013" name="BMC Genomics">
        <title>Comparative genomics of Campylobacter concisus isolates reveals genetic diversity and provides insights into disease association.</title>
        <authorList>
            <person name="Deshpande N.P."/>
            <person name="Kaakoush N.O."/>
            <person name="Wilkins M.R."/>
            <person name="Mitchell H.M."/>
        </authorList>
    </citation>
    <scope>NUCLEOTIDE SEQUENCE [LARGE SCALE GENOMIC DNA]</scope>
    <source>
        <strain evidence="1 2">UNSW3</strain>
    </source>
</reference>
<dbReference type="RefSeq" id="WP_021084455.1">
    <property type="nucleotide sequence ID" value="NZ_ANNE01000009.1"/>
</dbReference>
<name>U2EFG0_9BACT</name>
<gene>
    <name evidence="1" type="ORF">UNSW3_463</name>
</gene>
<accession>U2EFG0</accession>
<sequence length="51" mass="5978">MDDENFKNADVLVISDFEFAKINLSKDEVDEARFYGLNVGFEKTKDEFNRL</sequence>
<comment type="caution">
    <text evidence="1">The sequence shown here is derived from an EMBL/GenBank/DDBJ whole genome shotgun (WGS) entry which is preliminary data.</text>
</comment>
<evidence type="ECO:0000313" key="1">
    <source>
        <dbReference type="EMBL" id="ERJ22486.1"/>
    </source>
</evidence>
<proteinExistence type="predicted"/>
<dbReference type="PATRIC" id="fig|1242966.3.peg.1101"/>
<dbReference type="EMBL" id="ANNE01000009">
    <property type="protein sequence ID" value="ERJ22486.1"/>
    <property type="molecule type" value="Genomic_DNA"/>
</dbReference>
<organism evidence="1 2">
    <name type="scientific">Campylobacter concisus UNSW3</name>
    <dbReference type="NCBI Taxonomy" id="1242966"/>
    <lineage>
        <taxon>Bacteria</taxon>
        <taxon>Pseudomonadati</taxon>
        <taxon>Campylobacterota</taxon>
        <taxon>Epsilonproteobacteria</taxon>
        <taxon>Campylobacterales</taxon>
        <taxon>Campylobacteraceae</taxon>
        <taxon>Campylobacter</taxon>
    </lineage>
</organism>